<accession>A0A0A0JXW5</accession>
<dbReference type="eggNOG" id="COG1917">
    <property type="taxonomic scope" value="Bacteria"/>
</dbReference>
<organism evidence="1 2">
    <name type="scientific">Knoellia aerolata DSM 18566</name>
    <dbReference type="NCBI Taxonomy" id="1385519"/>
    <lineage>
        <taxon>Bacteria</taxon>
        <taxon>Bacillati</taxon>
        <taxon>Actinomycetota</taxon>
        <taxon>Actinomycetes</taxon>
        <taxon>Micrococcales</taxon>
        <taxon>Intrasporangiaceae</taxon>
        <taxon>Knoellia</taxon>
    </lineage>
</organism>
<sequence length="112" mass="11387">MTEAPEPAVDLLADGEVLLAQARDGGRAQAVRLAFGQPGQRSLLLGLPAGGGLPDHDAPGPASLVCLAGEVVLSSEGRSWTLPAGSGRAIPQARHDVRADVDSICLLTVSID</sequence>
<evidence type="ECO:0000313" key="2">
    <source>
        <dbReference type="Proteomes" id="UP000030013"/>
    </source>
</evidence>
<dbReference type="OrthoDB" id="5190473at2"/>
<protein>
    <recommendedName>
        <fullName evidence="3">Cupin</fullName>
    </recommendedName>
</protein>
<comment type="caution">
    <text evidence="1">The sequence shown here is derived from an EMBL/GenBank/DDBJ whole genome shotgun (WGS) entry which is preliminary data.</text>
</comment>
<evidence type="ECO:0008006" key="3">
    <source>
        <dbReference type="Google" id="ProtNLM"/>
    </source>
</evidence>
<reference evidence="1 2" key="1">
    <citation type="submission" date="2013-08" db="EMBL/GenBank/DDBJ databases">
        <title>The genome sequence of Knoellia aerolata.</title>
        <authorList>
            <person name="Zhu W."/>
            <person name="Wang G."/>
        </authorList>
    </citation>
    <scope>NUCLEOTIDE SEQUENCE [LARGE SCALE GENOMIC DNA]</scope>
    <source>
        <strain evidence="1 2">DSM 18566</strain>
    </source>
</reference>
<dbReference type="STRING" id="1385519.N801_06935"/>
<evidence type="ECO:0000313" key="1">
    <source>
        <dbReference type="EMBL" id="KGN41539.1"/>
    </source>
</evidence>
<keyword evidence="2" id="KW-1185">Reference proteome</keyword>
<dbReference type="InterPro" id="IPR011051">
    <property type="entry name" value="RmlC_Cupin_sf"/>
</dbReference>
<name>A0A0A0JXW5_9MICO</name>
<proteinExistence type="predicted"/>
<dbReference type="InterPro" id="IPR014710">
    <property type="entry name" value="RmlC-like_jellyroll"/>
</dbReference>
<dbReference type="Gene3D" id="2.60.120.10">
    <property type="entry name" value="Jelly Rolls"/>
    <property type="match status" value="1"/>
</dbReference>
<dbReference type="EMBL" id="AVPL01000016">
    <property type="protein sequence ID" value="KGN41539.1"/>
    <property type="molecule type" value="Genomic_DNA"/>
</dbReference>
<dbReference type="SUPFAM" id="SSF51182">
    <property type="entry name" value="RmlC-like cupins"/>
    <property type="match status" value="1"/>
</dbReference>
<gene>
    <name evidence="1" type="ORF">N801_06935</name>
</gene>
<dbReference type="RefSeq" id="WP_035936079.1">
    <property type="nucleotide sequence ID" value="NZ_AVPL01000016.1"/>
</dbReference>
<dbReference type="AlphaFoldDB" id="A0A0A0JXW5"/>
<dbReference type="Proteomes" id="UP000030013">
    <property type="component" value="Unassembled WGS sequence"/>
</dbReference>